<protein>
    <submittedName>
        <fullName evidence="1">Uncharacterized protein</fullName>
    </submittedName>
</protein>
<proteinExistence type="predicted"/>
<sequence>MIEYTFYLLSCVLPRLRYVIASVSFCPIHTYSRNHLRYHELC</sequence>
<accession>A0A2P2NA90</accession>
<name>A0A2P2NA90_RHIMU</name>
<reference evidence="1" key="1">
    <citation type="submission" date="2018-02" db="EMBL/GenBank/DDBJ databases">
        <title>Rhizophora mucronata_Transcriptome.</title>
        <authorList>
            <person name="Meera S.P."/>
            <person name="Sreeshan A."/>
            <person name="Augustine A."/>
        </authorList>
    </citation>
    <scope>NUCLEOTIDE SEQUENCE</scope>
    <source>
        <tissue evidence="1">Leaf</tissue>
    </source>
</reference>
<evidence type="ECO:0000313" key="1">
    <source>
        <dbReference type="EMBL" id="MBX39395.1"/>
    </source>
</evidence>
<dbReference type="AlphaFoldDB" id="A0A2P2NA90"/>
<organism evidence="1">
    <name type="scientific">Rhizophora mucronata</name>
    <name type="common">Asiatic mangrove</name>
    <dbReference type="NCBI Taxonomy" id="61149"/>
    <lineage>
        <taxon>Eukaryota</taxon>
        <taxon>Viridiplantae</taxon>
        <taxon>Streptophyta</taxon>
        <taxon>Embryophyta</taxon>
        <taxon>Tracheophyta</taxon>
        <taxon>Spermatophyta</taxon>
        <taxon>Magnoliopsida</taxon>
        <taxon>eudicotyledons</taxon>
        <taxon>Gunneridae</taxon>
        <taxon>Pentapetalae</taxon>
        <taxon>rosids</taxon>
        <taxon>fabids</taxon>
        <taxon>Malpighiales</taxon>
        <taxon>Rhizophoraceae</taxon>
        <taxon>Rhizophora</taxon>
    </lineage>
</organism>
<dbReference type="EMBL" id="GGEC01058911">
    <property type="protein sequence ID" value="MBX39395.1"/>
    <property type="molecule type" value="Transcribed_RNA"/>
</dbReference>